<dbReference type="AlphaFoldDB" id="X1UWN5"/>
<dbReference type="EMBL" id="BARW01022205">
    <property type="protein sequence ID" value="GAI96784.1"/>
    <property type="molecule type" value="Genomic_DNA"/>
</dbReference>
<protein>
    <submittedName>
        <fullName evidence="1">Uncharacterized protein</fullName>
    </submittedName>
</protein>
<accession>X1UWN5</accession>
<evidence type="ECO:0000313" key="1">
    <source>
        <dbReference type="EMBL" id="GAI96784.1"/>
    </source>
</evidence>
<organism evidence="1">
    <name type="scientific">marine sediment metagenome</name>
    <dbReference type="NCBI Taxonomy" id="412755"/>
    <lineage>
        <taxon>unclassified sequences</taxon>
        <taxon>metagenomes</taxon>
        <taxon>ecological metagenomes</taxon>
    </lineage>
</organism>
<gene>
    <name evidence="1" type="ORF">S12H4_37133</name>
</gene>
<proteinExistence type="predicted"/>
<name>X1UWN5_9ZZZZ</name>
<reference evidence="1" key="1">
    <citation type="journal article" date="2014" name="Front. Microbiol.">
        <title>High frequency of phylogenetically diverse reductive dehalogenase-homologous genes in deep subseafloor sedimentary metagenomes.</title>
        <authorList>
            <person name="Kawai M."/>
            <person name="Futagami T."/>
            <person name="Toyoda A."/>
            <person name="Takaki Y."/>
            <person name="Nishi S."/>
            <person name="Hori S."/>
            <person name="Arai W."/>
            <person name="Tsubouchi T."/>
            <person name="Morono Y."/>
            <person name="Uchiyama I."/>
            <person name="Ito T."/>
            <person name="Fujiyama A."/>
            <person name="Inagaki F."/>
            <person name="Takami H."/>
        </authorList>
    </citation>
    <scope>NUCLEOTIDE SEQUENCE</scope>
    <source>
        <strain evidence="1">Expedition CK06-06</strain>
    </source>
</reference>
<comment type="caution">
    <text evidence="1">The sequence shown here is derived from an EMBL/GenBank/DDBJ whole genome shotgun (WGS) entry which is preliminary data.</text>
</comment>
<sequence length="75" mass="8697">MTDDKQRILLTGLWQRKNKKGEVYYAGNLSYGATVLLFKNEKKNNERSPDMMLYMVGKEDQEELDYAGSEGEIPF</sequence>